<name>A0AAE0N2S5_9PEZI</name>
<sequence length="207" mass="22718">MVRRAMTLSGNAFNLEINIAAASNAAAFTTPGISAVNPNNGTTTRLPRRDSLPLSRHHLLRRSSSIASHASDRSDLSRRNSDGLPGLDMNDLEEDEESDEENVLDNEEPTGTISGRPLHASPGMMTDTVKIHSGSALEEDKFASLAAEVASLREVVKSLTITHGEVTERQKKCQDKLILARKEAARAANHERIRREFYKDGWVSETD</sequence>
<accession>A0AAE0N2S5</accession>
<keyword evidence="3" id="KW-1185">Reference proteome</keyword>
<protein>
    <submittedName>
        <fullName evidence="2">Uncharacterized protein</fullName>
    </submittedName>
</protein>
<gene>
    <name evidence="2" type="ORF">B0H63DRAFT_88774</name>
</gene>
<organism evidence="2 3">
    <name type="scientific">Podospora didyma</name>
    <dbReference type="NCBI Taxonomy" id="330526"/>
    <lineage>
        <taxon>Eukaryota</taxon>
        <taxon>Fungi</taxon>
        <taxon>Dikarya</taxon>
        <taxon>Ascomycota</taxon>
        <taxon>Pezizomycotina</taxon>
        <taxon>Sordariomycetes</taxon>
        <taxon>Sordariomycetidae</taxon>
        <taxon>Sordariales</taxon>
        <taxon>Podosporaceae</taxon>
        <taxon>Podospora</taxon>
    </lineage>
</organism>
<evidence type="ECO:0000256" key="1">
    <source>
        <dbReference type="SAM" id="MobiDB-lite"/>
    </source>
</evidence>
<reference evidence="2" key="2">
    <citation type="submission" date="2023-06" db="EMBL/GenBank/DDBJ databases">
        <authorList>
            <consortium name="Lawrence Berkeley National Laboratory"/>
            <person name="Haridas S."/>
            <person name="Hensen N."/>
            <person name="Bonometti L."/>
            <person name="Westerberg I."/>
            <person name="Brannstrom I.O."/>
            <person name="Guillou S."/>
            <person name="Cros-Aarteil S."/>
            <person name="Calhoun S."/>
            <person name="Kuo A."/>
            <person name="Mondo S."/>
            <person name="Pangilinan J."/>
            <person name="Riley R."/>
            <person name="LaButti K."/>
            <person name="Andreopoulos B."/>
            <person name="Lipzen A."/>
            <person name="Chen C."/>
            <person name="Yanf M."/>
            <person name="Daum C."/>
            <person name="Ng V."/>
            <person name="Clum A."/>
            <person name="Steindorff A."/>
            <person name="Ohm R."/>
            <person name="Martin F."/>
            <person name="Silar P."/>
            <person name="Natvig D."/>
            <person name="Lalanne C."/>
            <person name="Gautier V."/>
            <person name="Ament-velasquez S.L."/>
            <person name="Kruys A."/>
            <person name="Hutchinson M.I."/>
            <person name="Powell A.J."/>
            <person name="Barry K."/>
            <person name="Miller A.N."/>
            <person name="Grigoriev I.V."/>
            <person name="Debuchy R."/>
            <person name="Gladieux P."/>
            <person name="Thoren M.H."/>
            <person name="Johannesson H."/>
        </authorList>
    </citation>
    <scope>NUCLEOTIDE SEQUENCE</scope>
    <source>
        <strain evidence="2">CBS 232.78</strain>
    </source>
</reference>
<dbReference type="EMBL" id="JAULSW010000011">
    <property type="protein sequence ID" value="KAK3368008.1"/>
    <property type="molecule type" value="Genomic_DNA"/>
</dbReference>
<evidence type="ECO:0000313" key="2">
    <source>
        <dbReference type="EMBL" id="KAK3368008.1"/>
    </source>
</evidence>
<feature type="compositionally biased region" description="Acidic residues" evidence="1">
    <location>
        <begin position="90"/>
        <end position="108"/>
    </location>
</feature>
<comment type="caution">
    <text evidence="2">The sequence shown here is derived from an EMBL/GenBank/DDBJ whole genome shotgun (WGS) entry which is preliminary data.</text>
</comment>
<evidence type="ECO:0000313" key="3">
    <source>
        <dbReference type="Proteomes" id="UP001285441"/>
    </source>
</evidence>
<reference evidence="2" key="1">
    <citation type="journal article" date="2023" name="Mol. Phylogenet. Evol.">
        <title>Genome-scale phylogeny and comparative genomics of the fungal order Sordariales.</title>
        <authorList>
            <person name="Hensen N."/>
            <person name="Bonometti L."/>
            <person name="Westerberg I."/>
            <person name="Brannstrom I.O."/>
            <person name="Guillou S."/>
            <person name="Cros-Aarteil S."/>
            <person name="Calhoun S."/>
            <person name="Haridas S."/>
            <person name="Kuo A."/>
            <person name="Mondo S."/>
            <person name="Pangilinan J."/>
            <person name="Riley R."/>
            <person name="LaButti K."/>
            <person name="Andreopoulos B."/>
            <person name="Lipzen A."/>
            <person name="Chen C."/>
            <person name="Yan M."/>
            <person name="Daum C."/>
            <person name="Ng V."/>
            <person name="Clum A."/>
            <person name="Steindorff A."/>
            <person name="Ohm R.A."/>
            <person name="Martin F."/>
            <person name="Silar P."/>
            <person name="Natvig D.O."/>
            <person name="Lalanne C."/>
            <person name="Gautier V."/>
            <person name="Ament-Velasquez S.L."/>
            <person name="Kruys A."/>
            <person name="Hutchinson M.I."/>
            <person name="Powell A.J."/>
            <person name="Barry K."/>
            <person name="Miller A.N."/>
            <person name="Grigoriev I.V."/>
            <person name="Debuchy R."/>
            <person name="Gladieux P."/>
            <person name="Hiltunen Thoren M."/>
            <person name="Johannesson H."/>
        </authorList>
    </citation>
    <scope>NUCLEOTIDE SEQUENCE</scope>
    <source>
        <strain evidence="2">CBS 232.78</strain>
    </source>
</reference>
<dbReference type="AlphaFoldDB" id="A0AAE0N2S5"/>
<feature type="compositionally biased region" description="Basic and acidic residues" evidence="1">
    <location>
        <begin position="70"/>
        <end position="81"/>
    </location>
</feature>
<proteinExistence type="predicted"/>
<feature type="region of interest" description="Disordered" evidence="1">
    <location>
        <begin position="31"/>
        <end position="126"/>
    </location>
</feature>
<dbReference type="Proteomes" id="UP001285441">
    <property type="component" value="Unassembled WGS sequence"/>
</dbReference>